<dbReference type="OrthoDB" id="9810005at2"/>
<dbReference type="RefSeq" id="WP_113921003.1">
    <property type="nucleotide sequence ID" value="NZ_QNRX01000012.1"/>
</dbReference>
<dbReference type="PANTHER" id="PTHR46124">
    <property type="entry name" value="D-AMINOACYL-TRNA DEACYLASE"/>
    <property type="match status" value="1"/>
</dbReference>
<feature type="binding site" evidence="3">
    <location>
        <position position="128"/>
    </location>
    <ligand>
        <name>a divalent metal cation</name>
        <dbReference type="ChEBI" id="CHEBI:60240"/>
        <label>2</label>
    </ligand>
</feature>
<dbReference type="GO" id="GO:0016788">
    <property type="term" value="F:hydrolase activity, acting on ester bonds"/>
    <property type="evidence" value="ECO:0007669"/>
    <property type="project" value="InterPro"/>
</dbReference>
<dbReference type="CDD" id="cd01310">
    <property type="entry name" value="TatD_DNAse"/>
    <property type="match status" value="1"/>
</dbReference>
<feature type="binding site" evidence="3">
    <location>
        <position position="202"/>
    </location>
    <ligand>
        <name>a divalent metal cation</name>
        <dbReference type="ChEBI" id="CHEBI:60240"/>
        <label>1</label>
    </ligand>
</feature>
<evidence type="ECO:0000313" key="4">
    <source>
        <dbReference type="EMBL" id="RBP62065.1"/>
    </source>
</evidence>
<keyword evidence="5" id="KW-1185">Reference proteome</keyword>
<dbReference type="AlphaFoldDB" id="A0A366I573"/>
<dbReference type="PANTHER" id="PTHR46124:SF2">
    <property type="entry name" value="D-AMINOACYL-TRNA DEACYLASE"/>
    <property type="match status" value="1"/>
</dbReference>
<proteinExistence type="predicted"/>
<gene>
    <name evidence="4" type="ORF">DES36_11237</name>
</gene>
<dbReference type="PIRSF" id="PIRSF005902">
    <property type="entry name" value="DNase_TatD"/>
    <property type="match status" value="1"/>
</dbReference>
<evidence type="ECO:0000256" key="2">
    <source>
        <dbReference type="ARBA" id="ARBA00022801"/>
    </source>
</evidence>
<organism evidence="4 5">
    <name type="scientific">Alkalibaculum bacchi</name>
    <dbReference type="NCBI Taxonomy" id="645887"/>
    <lineage>
        <taxon>Bacteria</taxon>
        <taxon>Bacillati</taxon>
        <taxon>Bacillota</taxon>
        <taxon>Clostridia</taxon>
        <taxon>Eubacteriales</taxon>
        <taxon>Eubacteriaceae</taxon>
        <taxon>Alkalibaculum</taxon>
    </lineage>
</organism>
<evidence type="ECO:0000256" key="1">
    <source>
        <dbReference type="ARBA" id="ARBA00022723"/>
    </source>
</evidence>
<dbReference type="Proteomes" id="UP000253490">
    <property type="component" value="Unassembled WGS sequence"/>
</dbReference>
<feature type="binding site" evidence="3">
    <location>
        <position position="92"/>
    </location>
    <ligand>
        <name>a divalent metal cation</name>
        <dbReference type="ChEBI" id="CHEBI:60240"/>
        <label>1</label>
    </ligand>
</feature>
<comment type="caution">
    <text evidence="4">The sequence shown here is derived from an EMBL/GenBank/DDBJ whole genome shotgun (WGS) entry which is preliminary data.</text>
</comment>
<sequence length="256" mass="29653">MLIDTHAHLIDEKYEENRSEIIEGLQNNRMEILINPAVDLDTSRKGIQLAESWNFIFAAVGYHPHEARHASEEDLKEIEKLSTHPKVVAIGEIGLDYHYDFSPREIQQEIYEKQIDIAKRQKLPIIIHSREAHQDTFDILERNKEGLAGVLHSYSGSWEMAKRYLDLGFYLSISGPITFKNAHKLPEVAEKVPLDRILIETDSPYLTPAPYRGKVNNPAYVRYVAEEICRLRNIEFEELLLQIKENTLALFTKIEM</sequence>
<feature type="binding site" evidence="3">
    <location>
        <position position="8"/>
    </location>
    <ligand>
        <name>a divalent metal cation</name>
        <dbReference type="ChEBI" id="CHEBI:60240"/>
        <label>1</label>
    </ligand>
</feature>
<keyword evidence="1 3" id="KW-0479">Metal-binding</keyword>
<dbReference type="Gene3D" id="3.20.20.140">
    <property type="entry name" value="Metal-dependent hydrolases"/>
    <property type="match status" value="1"/>
</dbReference>
<protein>
    <submittedName>
        <fullName evidence="4">TatD DNase family protein</fullName>
    </submittedName>
</protein>
<feature type="binding site" evidence="3">
    <location>
        <position position="152"/>
    </location>
    <ligand>
        <name>a divalent metal cation</name>
        <dbReference type="ChEBI" id="CHEBI:60240"/>
        <label>2</label>
    </ligand>
</feature>
<dbReference type="InterPro" id="IPR032466">
    <property type="entry name" value="Metal_Hydrolase"/>
</dbReference>
<dbReference type="NCBIfam" id="TIGR00010">
    <property type="entry name" value="YchF/TatD family DNA exonuclease"/>
    <property type="match status" value="1"/>
</dbReference>
<dbReference type="GO" id="GO:0004536">
    <property type="term" value="F:DNA nuclease activity"/>
    <property type="evidence" value="ECO:0007669"/>
    <property type="project" value="InterPro"/>
</dbReference>
<dbReference type="InterPro" id="IPR001130">
    <property type="entry name" value="TatD-like"/>
</dbReference>
<dbReference type="GO" id="GO:0005829">
    <property type="term" value="C:cytosol"/>
    <property type="evidence" value="ECO:0007669"/>
    <property type="project" value="TreeGrafter"/>
</dbReference>
<dbReference type="Pfam" id="PF01026">
    <property type="entry name" value="TatD_DNase"/>
    <property type="match status" value="1"/>
</dbReference>
<keyword evidence="2" id="KW-0378">Hydrolase</keyword>
<dbReference type="PROSITE" id="PS01091">
    <property type="entry name" value="TATD_3"/>
    <property type="match status" value="1"/>
</dbReference>
<evidence type="ECO:0000256" key="3">
    <source>
        <dbReference type="PIRSR" id="PIRSR005902-1"/>
    </source>
</evidence>
<dbReference type="InterPro" id="IPR015991">
    <property type="entry name" value="TatD/YcfH-like"/>
</dbReference>
<name>A0A366I573_9FIRM</name>
<dbReference type="GO" id="GO:0046872">
    <property type="term" value="F:metal ion binding"/>
    <property type="evidence" value="ECO:0007669"/>
    <property type="project" value="UniProtKB-KW"/>
</dbReference>
<accession>A0A366I573</accession>
<dbReference type="EMBL" id="QNRX01000012">
    <property type="protein sequence ID" value="RBP62065.1"/>
    <property type="molecule type" value="Genomic_DNA"/>
</dbReference>
<dbReference type="FunFam" id="3.20.20.140:FF:000005">
    <property type="entry name" value="TatD family hydrolase"/>
    <property type="match status" value="1"/>
</dbReference>
<dbReference type="InterPro" id="IPR018228">
    <property type="entry name" value="DNase_TatD-rel_CS"/>
</dbReference>
<feature type="binding site" evidence="3">
    <location>
        <position position="6"/>
    </location>
    <ligand>
        <name>a divalent metal cation</name>
        <dbReference type="ChEBI" id="CHEBI:60240"/>
        <label>1</label>
    </ligand>
</feature>
<dbReference type="SUPFAM" id="SSF51556">
    <property type="entry name" value="Metallo-dependent hydrolases"/>
    <property type="match status" value="1"/>
</dbReference>
<evidence type="ECO:0000313" key="5">
    <source>
        <dbReference type="Proteomes" id="UP000253490"/>
    </source>
</evidence>
<reference evidence="4 5" key="1">
    <citation type="submission" date="2018-06" db="EMBL/GenBank/DDBJ databases">
        <title>Genomic Encyclopedia of Type Strains, Phase IV (KMG-IV): sequencing the most valuable type-strain genomes for metagenomic binning, comparative biology and taxonomic classification.</title>
        <authorList>
            <person name="Goeker M."/>
        </authorList>
    </citation>
    <scope>NUCLEOTIDE SEQUENCE [LARGE SCALE GENOMIC DNA]</scope>
    <source>
        <strain evidence="4 5">DSM 22112</strain>
    </source>
</reference>